<accession>A0A8J2SS74</accession>
<dbReference type="Proteomes" id="UP000789595">
    <property type="component" value="Unassembled WGS sequence"/>
</dbReference>
<dbReference type="Gene3D" id="3.40.50.300">
    <property type="entry name" value="P-loop containing nucleotide triphosphate hydrolases"/>
    <property type="match status" value="1"/>
</dbReference>
<name>A0A8J2SS74_9STRA</name>
<evidence type="ECO:0000313" key="2">
    <source>
        <dbReference type="EMBL" id="CAH0372074.1"/>
    </source>
</evidence>
<keyword evidence="1" id="KW-0472">Membrane</keyword>
<evidence type="ECO:0000256" key="1">
    <source>
        <dbReference type="SAM" id="Phobius"/>
    </source>
</evidence>
<dbReference type="EMBL" id="CAKKNE010000003">
    <property type="protein sequence ID" value="CAH0372074.1"/>
    <property type="molecule type" value="Genomic_DNA"/>
</dbReference>
<protein>
    <submittedName>
        <fullName evidence="2">Uncharacterized protein</fullName>
    </submittedName>
</protein>
<keyword evidence="1" id="KW-0812">Transmembrane</keyword>
<proteinExistence type="predicted"/>
<sequence>MHATLGATLVAAATAYTLEPYTIHNNNLERATYNKTKARGGTYDPKASIHWVPQATDDTSEAYHAAQTFSTDRKASLEFVHIHKCGGMTFNRVAPRFVCGTSNCRNSTCCVVRPHNPSLYELEYRPRYGAAFEELDAYRLPWSTPHVYKAAMAREPFSRYRSEVGFECSYKHAGRPPSYGEALRLPYWRWHAQRNRISQGLVHGAVLSNSGRTGAAFAGLRKEAMEDGLRAFAFLGIVEAYDASLCLLARTVSPQHVCEACCAHAKHPVVNGNTNGSCVAPSTKEDEALYASMHAADAQVYEVVKRIFEQRWRRAMREGWGGTPQKCGCEFVAGPCLRDAYGRCIPSDCESYHDGCNTCSIQNGRLDACTEKFCEKPGPPRCLDVVGGPTGDKEQDACCGGGSSCGYVYVEGKGCVHVTDACLKDAYDRCIPENCASYFDGCNTCSVGAKGLGCTLMYCETPSEPKCLDADDRPRLPLWVVGAVLLGAPLWCVCAVPLLACLGNCLFGDSWRFAARRRRVPET</sequence>
<organism evidence="2 3">
    <name type="scientific">Pelagomonas calceolata</name>
    <dbReference type="NCBI Taxonomy" id="35677"/>
    <lineage>
        <taxon>Eukaryota</taxon>
        <taxon>Sar</taxon>
        <taxon>Stramenopiles</taxon>
        <taxon>Ochrophyta</taxon>
        <taxon>Pelagophyceae</taxon>
        <taxon>Pelagomonadales</taxon>
        <taxon>Pelagomonadaceae</taxon>
        <taxon>Pelagomonas</taxon>
    </lineage>
</organism>
<dbReference type="AlphaFoldDB" id="A0A8J2SS74"/>
<comment type="caution">
    <text evidence="2">The sequence shown here is derived from an EMBL/GenBank/DDBJ whole genome shotgun (WGS) entry which is preliminary data.</text>
</comment>
<keyword evidence="3" id="KW-1185">Reference proteome</keyword>
<keyword evidence="1" id="KW-1133">Transmembrane helix</keyword>
<dbReference type="InterPro" id="IPR027417">
    <property type="entry name" value="P-loop_NTPase"/>
</dbReference>
<feature type="transmembrane region" description="Helical" evidence="1">
    <location>
        <begin position="476"/>
        <end position="507"/>
    </location>
</feature>
<gene>
    <name evidence="2" type="ORF">PECAL_3P20490</name>
</gene>
<reference evidence="2" key="1">
    <citation type="submission" date="2021-11" db="EMBL/GenBank/DDBJ databases">
        <authorList>
            <consortium name="Genoscope - CEA"/>
            <person name="William W."/>
        </authorList>
    </citation>
    <scope>NUCLEOTIDE SEQUENCE</scope>
</reference>
<evidence type="ECO:0000313" key="3">
    <source>
        <dbReference type="Proteomes" id="UP000789595"/>
    </source>
</evidence>
<dbReference type="OrthoDB" id="10628930at2759"/>